<feature type="transmembrane region" description="Helical" evidence="1">
    <location>
        <begin position="132"/>
        <end position="155"/>
    </location>
</feature>
<evidence type="ECO:0000256" key="1">
    <source>
        <dbReference type="SAM" id="Phobius"/>
    </source>
</evidence>
<keyword evidence="1" id="KW-1133">Transmembrane helix</keyword>
<organism evidence="2 3">
    <name type="scientific">Rotaria magnacalcarata</name>
    <dbReference type="NCBI Taxonomy" id="392030"/>
    <lineage>
        <taxon>Eukaryota</taxon>
        <taxon>Metazoa</taxon>
        <taxon>Spiralia</taxon>
        <taxon>Gnathifera</taxon>
        <taxon>Rotifera</taxon>
        <taxon>Eurotatoria</taxon>
        <taxon>Bdelloidea</taxon>
        <taxon>Philodinida</taxon>
        <taxon>Philodinidae</taxon>
        <taxon>Rotaria</taxon>
    </lineage>
</organism>
<dbReference type="EMBL" id="CAJOBI010049204">
    <property type="protein sequence ID" value="CAF4363445.1"/>
    <property type="molecule type" value="Genomic_DNA"/>
</dbReference>
<reference evidence="2" key="1">
    <citation type="submission" date="2021-02" db="EMBL/GenBank/DDBJ databases">
        <authorList>
            <person name="Nowell W R."/>
        </authorList>
    </citation>
    <scope>NUCLEOTIDE SEQUENCE</scope>
</reference>
<sequence>HPLMERVVHTNVINLTTNREQFELTNFTKSSDFSSTLSTNTTGKQCSNWGIGRAQSTTITNTEQHSNQHSNWNINRVSSVNATREAKPNTQYNRWNNDQVSSMTVTREQEELINQGPSISNTLFTGSGTFKIVSVGLLVGILVAAIPFSILFTFYEQDLAKKSMDISFSDRYFLLCIEF</sequence>
<accession>A0A8S2V2F8</accession>
<protein>
    <submittedName>
        <fullName evidence="2">Uncharacterized protein</fullName>
    </submittedName>
</protein>
<dbReference type="AlphaFoldDB" id="A0A8S2V2F8"/>
<dbReference type="Proteomes" id="UP000676336">
    <property type="component" value="Unassembled WGS sequence"/>
</dbReference>
<feature type="non-terminal residue" evidence="2">
    <location>
        <position position="1"/>
    </location>
</feature>
<comment type="caution">
    <text evidence="2">The sequence shown here is derived from an EMBL/GenBank/DDBJ whole genome shotgun (WGS) entry which is preliminary data.</text>
</comment>
<name>A0A8S2V2F8_9BILA</name>
<evidence type="ECO:0000313" key="2">
    <source>
        <dbReference type="EMBL" id="CAF4363445.1"/>
    </source>
</evidence>
<gene>
    <name evidence="2" type="ORF">SMN809_LOCUS28807</name>
</gene>
<proteinExistence type="predicted"/>
<evidence type="ECO:0000313" key="3">
    <source>
        <dbReference type="Proteomes" id="UP000676336"/>
    </source>
</evidence>
<keyword evidence="1" id="KW-0812">Transmembrane</keyword>
<keyword evidence="1" id="KW-0472">Membrane</keyword>